<dbReference type="Proteomes" id="UP000283095">
    <property type="component" value="Chromosome"/>
</dbReference>
<dbReference type="SUPFAM" id="SSF46689">
    <property type="entry name" value="Homeodomain-like"/>
    <property type="match status" value="1"/>
</dbReference>
<evidence type="ECO:0000256" key="2">
    <source>
        <dbReference type="ARBA" id="ARBA00023125"/>
    </source>
</evidence>
<dbReference type="Gene3D" id="1.10.10.60">
    <property type="entry name" value="Homeodomain-like"/>
    <property type="match status" value="1"/>
</dbReference>
<dbReference type="Pfam" id="PF00440">
    <property type="entry name" value="TetR_N"/>
    <property type="match status" value="1"/>
</dbReference>
<sequence>MPKFTEQEKEQIRQSLLSKGRELFIQYGLAKTSIDDIVLACGIGKGSFYKFFSSKEELYFAILKNEEEVRETVLNQLFKEELSSKELLSSFFHTSFQFVEENPFLQRVFQNGEHERLMRKLPHEMMAFSEHNMNRGILAIHTLIERGILPKEDPQVIVGIIKAIMMLRLHKEEIGDVLFPKVMEKIIDFIAEGLTKEG</sequence>
<dbReference type="InterPro" id="IPR001647">
    <property type="entry name" value="HTH_TetR"/>
</dbReference>
<protein>
    <submittedName>
        <fullName evidence="3">Uncharacterized protein</fullName>
    </submittedName>
</protein>
<keyword evidence="2" id="KW-0238">DNA-binding</keyword>
<dbReference type="PRINTS" id="PR00455">
    <property type="entry name" value="HTHTETR"/>
</dbReference>
<dbReference type="EMBL" id="CP026095">
    <property type="protein sequence ID" value="AZV42753.1"/>
    <property type="molecule type" value="Genomic_DNA"/>
</dbReference>
<organism evidence="3 4">
    <name type="scientific">Peribacillus asahii</name>
    <dbReference type="NCBI Taxonomy" id="228899"/>
    <lineage>
        <taxon>Bacteria</taxon>
        <taxon>Bacillati</taxon>
        <taxon>Bacillota</taxon>
        <taxon>Bacilli</taxon>
        <taxon>Bacillales</taxon>
        <taxon>Bacillaceae</taxon>
        <taxon>Peribacillus</taxon>
    </lineage>
</organism>
<dbReference type="PROSITE" id="PS50977">
    <property type="entry name" value="HTH_TETR_2"/>
    <property type="match status" value="1"/>
</dbReference>
<keyword evidence="1" id="KW-0678">Repressor</keyword>
<dbReference type="PANTHER" id="PTHR43479:SF11">
    <property type="entry name" value="ACREF_ENVCD OPERON REPRESSOR-RELATED"/>
    <property type="match status" value="1"/>
</dbReference>
<dbReference type="KEGG" id="pasa:BAOM_2144"/>
<evidence type="ECO:0000256" key="1">
    <source>
        <dbReference type="ARBA" id="ARBA00022491"/>
    </source>
</evidence>
<gene>
    <name evidence="3" type="ORF">BAOM_2144</name>
</gene>
<proteinExistence type="predicted"/>
<dbReference type="InterPro" id="IPR009057">
    <property type="entry name" value="Homeodomain-like_sf"/>
</dbReference>
<dbReference type="AlphaFoldDB" id="A0A3T0KR41"/>
<name>A0A3T0KR41_9BACI</name>
<dbReference type="InterPro" id="IPR023772">
    <property type="entry name" value="DNA-bd_HTH_TetR-type_CS"/>
</dbReference>
<dbReference type="Gene3D" id="1.10.357.10">
    <property type="entry name" value="Tetracycline Repressor, domain 2"/>
    <property type="match status" value="1"/>
</dbReference>
<dbReference type="GO" id="GO:0003677">
    <property type="term" value="F:DNA binding"/>
    <property type="evidence" value="ECO:0007669"/>
    <property type="project" value="UniProtKB-UniRule"/>
</dbReference>
<dbReference type="PROSITE" id="PS01081">
    <property type="entry name" value="HTH_TETR_1"/>
    <property type="match status" value="1"/>
</dbReference>
<accession>A0A3T0KR41</accession>
<dbReference type="InterPro" id="IPR050624">
    <property type="entry name" value="HTH-type_Tx_Regulator"/>
</dbReference>
<dbReference type="PANTHER" id="PTHR43479">
    <property type="entry name" value="ACREF/ENVCD OPERON REPRESSOR-RELATED"/>
    <property type="match status" value="1"/>
</dbReference>
<dbReference type="RefSeq" id="WP_127760165.1">
    <property type="nucleotide sequence ID" value="NZ_CP026095.1"/>
</dbReference>
<evidence type="ECO:0000313" key="4">
    <source>
        <dbReference type="Proteomes" id="UP000283095"/>
    </source>
</evidence>
<reference evidence="3 4" key="1">
    <citation type="submission" date="2018-01" db="EMBL/GenBank/DDBJ databases">
        <title>Bacillus asahii Genome sequencing and assembly.</title>
        <authorList>
            <person name="Jiang H."/>
            <person name="Feng Y."/>
            <person name="Zhao F."/>
            <person name="Lin X."/>
        </authorList>
    </citation>
    <scope>NUCLEOTIDE SEQUENCE [LARGE SCALE GENOMIC DNA]</scope>
    <source>
        <strain evidence="3 4">OM18</strain>
    </source>
</reference>
<dbReference type="OrthoDB" id="9812993at2"/>
<evidence type="ECO:0000313" key="3">
    <source>
        <dbReference type="EMBL" id="AZV42753.1"/>
    </source>
</evidence>